<dbReference type="InterPro" id="IPR011659">
    <property type="entry name" value="WD40"/>
</dbReference>
<organism evidence="4 5">
    <name type="scientific">Sphingobium limneticum</name>
    <dbReference type="NCBI Taxonomy" id="1007511"/>
    <lineage>
        <taxon>Bacteria</taxon>
        <taxon>Pseudomonadati</taxon>
        <taxon>Pseudomonadota</taxon>
        <taxon>Alphaproteobacteria</taxon>
        <taxon>Sphingomonadales</taxon>
        <taxon>Sphingomonadaceae</taxon>
        <taxon>Sphingobium</taxon>
    </lineage>
</organism>
<keyword evidence="1" id="KW-0732">Signal</keyword>
<feature type="chain" id="PRO_5023807162" evidence="1">
    <location>
        <begin position="21"/>
        <end position="1094"/>
    </location>
</feature>
<evidence type="ECO:0000313" key="3">
    <source>
        <dbReference type="EMBL" id="KAA9011394.1"/>
    </source>
</evidence>
<name>A0A5J5HTM0_9SPHN</name>
<evidence type="ECO:0000313" key="5">
    <source>
        <dbReference type="Proteomes" id="UP000325933"/>
    </source>
</evidence>
<sequence length="1094" mass="118381">MANAAILAGWSISASSVAWANPLPPLTGRVIEYDTREVTWPALDVSPDGGTILFDLLGDIYALPSQGGKARPVMTGAAFDTQPVFSPDGRHIAFVSDRDGAEALWVADVDGDNARRVSKEANGAAHYSSPAWSPDGKTLYVSRMIWGVLAFELWSFDVESGTHDVLVKAQPNGDDPHPQRRNAMGVVVAPDGKSLYYAIKAGTTWTSGPLPHWTIARFDLATRKQSAVLTTPGGGMRPLLSHDGRWLAYATREDGKTALRLHDLSDGTDRLLHGPIDPDGQSGGYYVDLLPRMVFSADDRSIYLGLGGGLKRLDIASGDLTDIPFEAHVRQEMGPDLRRQHRVDTGPVHIRVIQTPRLSPDGKRVIFGAVGRLYLADNRKGARPRRLDVPGAAWQPSWSDDGRFVTYVTWTAKEGGHVWIAAVDGKTAPRRITTQPAYYSEPLFLAGDKAVVAFSASQHDRLYRSAESLGPMPSTLVRLSAQGGDSLILGEVGAAMDLRRDADPARVRYYADGWISSHAVDAGTQGKNAVKQLVKLVARPDSQYFDAPAPVKNAQLSADGRTALVRYASQLYLVPVPAAKDGSAAPTVTVSDPASGARRITAIGADYMDWAPDMRSLLWSVGSTVRQLALGATENSTPAIIEGRARSAKMDVVLPRDVPKGKLLLRGARVATMKADEIIDDADLLIVDNRIAAIGPRGAFPVPRGTEISDVTGKFIVPGFVDAHAHWFETRRRILDIGHWDFSANLAYGVTAGLDVQTFDPDVFGYADMIDAGLMIGQRAFSTGEGVFRTSPMNSREEAIATLRRYSDYYRTPNIKQYMVGDRAARRHLIEGAQALGLMPTTEGASDYRLDLTQMLDGYAGNEHSLPIAPVHDDVMQMLVRSRISTVPTMLVLYGAPGPLGMMTAGHQQDFDAKLNRFVPEFAFAAKRDSAQWNRADGQGFSMFAKQASDIGHAGGLLGVGAHGVVQGLSYHWELEAMASGGGSPMQILHAATIGSAEVIGRALDLGSIEPGKLADLLILDRDPLADICNTRSLSFVMQNGRLYDAATLDEQWPRRKPHAAQWFEGMSQREVAVARARAAAFEEAQGSAASFEY</sequence>
<dbReference type="Proteomes" id="UP000326364">
    <property type="component" value="Unassembled WGS sequence"/>
</dbReference>
<dbReference type="SUPFAM" id="SSF82171">
    <property type="entry name" value="DPP6 N-terminal domain-like"/>
    <property type="match status" value="1"/>
</dbReference>
<dbReference type="PANTHER" id="PTHR43135:SF3">
    <property type="entry name" value="ALPHA-D-RIBOSE 1-METHYLPHOSPHONATE 5-TRIPHOSPHATE DIPHOSPHATASE"/>
    <property type="match status" value="1"/>
</dbReference>
<dbReference type="AlphaFoldDB" id="A0A5J5HTM0"/>
<feature type="domain" description="Amidohydrolase-related" evidence="2">
    <location>
        <begin position="978"/>
        <end position="1032"/>
    </location>
</feature>
<dbReference type="SUPFAM" id="SSF51338">
    <property type="entry name" value="Composite domain of metallo-dependent hydrolases"/>
    <property type="match status" value="1"/>
</dbReference>
<dbReference type="InterPro" id="IPR032466">
    <property type="entry name" value="Metal_Hydrolase"/>
</dbReference>
<dbReference type="Gene3D" id="2.120.10.30">
    <property type="entry name" value="TolB, C-terminal domain"/>
    <property type="match status" value="3"/>
</dbReference>
<evidence type="ECO:0000313" key="4">
    <source>
        <dbReference type="EMBL" id="KAA9023686.1"/>
    </source>
</evidence>
<dbReference type="GO" id="GO:0016810">
    <property type="term" value="F:hydrolase activity, acting on carbon-nitrogen (but not peptide) bonds"/>
    <property type="evidence" value="ECO:0007669"/>
    <property type="project" value="InterPro"/>
</dbReference>
<accession>A0A5J5HTM0</accession>
<dbReference type="EMBL" id="VYQA01000035">
    <property type="protein sequence ID" value="KAA9023686.1"/>
    <property type="molecule type" value="Genomic_DNA"/>
</dbReference>
<comment type="caution">
    <text evidence="4">The sequence shown here is derived from an EMBL/GenBank/DDBJ whole genome shotgun (WGS) entry which is preliminary data.</text>
</comment>
<keyword evidence="4" id="KW-0378">Hydrolase</keyword>
<dbReference type="Pfam" id="PF01979">
    <property type="entry name" value="Amidohydro_1"/>
    <property type="match status" value="1"/>
</dbReference>
<dbReference type="InterPro" id="IPR011059">
    <property type="entry name" value="Metal-dep_hydrolase_composite"/>
</dbReference>
<dbReference type="Gene3D" id="2.30.40.10">
    <property type="entry name" value="Urease, subunit C, domain 1"/>
    <property type="match status" value="2"/>
</dbReference>
<dbReference type="PANTHER" id="PTHR43135">
    <property type="entry name" value="ALPHA-D-RIBOSE 1-METHYLPHOSPHONATE 5-TRIPHOSPHATE DIPHOSPHATASE"/>
    <property type="match status" value="1"/>
</dbReference>
<gene>
    <name evidence="4" type="ORF">F4U95_23315</name>
    <name evidence="3" type="ORF">F4U96_23260</name>
</gene>
<protein>
    <submittedName>
        <fullName evidence="4">Amidohydrolase family protein</fullName>
    </submittedName>
</protein>
<dbReference type="SUPFAM" id="SSF51556">
    <property type="entry name" value="Metallo-dependent hydrolases"/>
    <property type="match status" value="1"/>
</dbReference>
<evidence type="ECO:0000259" key="2">
    <source>
        <dbReference type="Pfam" id="PF01979"/>
    </source>
</evidence>
<feature type="signal peptide" evidence="1">
    <location>
        <begin position="1"/>
        <end position="20"/>
    </location>
</feature>
<proteinExistence type="predicted"/>
<dbReference type="SUPFAM" id="SSF69304">
    <property type="entry name" value="Tricorn protease N-terminal domain"/>
    <property type="match status" value="1"/>
</dbReference>
<reference evidence="5 6" key="1">
    <citation type="submission" date="2019-09" db="EMBL/GenBank/DDBJ databases">
        <authorList>
            <person name="Feng G."/>
        </authorList>
    </citation>
    <scope>NUCLEOTIDE SEQUENCE [LARGE SCALE GENOMIC DNA]</scope>
    <source>
        <strain evidence="4 5">KACC 19283</strain>
        <strain evidence="3 6">KACC 19284</strain>
    </source>
</reference>
<dbReference type="Proteomes" id="UP000325933">
    <property type="component" value="Unassembled WGS sequence"/>
</dbReference>
<dbReference type="EMBL" id="VYQB01000035">
    <property type="protein sequence ID" value="KAA9011394.1"/>
    <property type="molecule type" value="Genomic_DNA"/>
</dbReference>
<dbReference type="Pfam" id="PF07676">
    <property type="entry name" value="PD40"/>
    <property type="match status" value="3"/>
</dbReference>
<dbReference type="InterPro" id="IPR006680">
    <property type="entry name" value="Amidohydro-rel"/>
</dbReference>
<evidence type="ECO:0000256" key="1">
    <source>
        <dbReference type="SAM" id="SignalP"/>
    </source>
</evidence>
<keyword evidence="6" id="KW-1185">Reference proteome</keyword>
<dbReference type="Gene3D" id="3.20.20.140">
    <property type="entry name" value="Metal-dependent hydrolases"/>
    <property type="match status" value="2"/>
</dbReference>
<dbReference type="InterPro" id="IPR011042">
    <property type="entry name" value="6-blade_b-propeller_TolB-like"/>
</dbReference>
<dbReference type="InterPro" id="IPR051781">
    <property type="entry name" value="Metallo-dep_Hydrolase"/>
</dbReference>
<evidence type="ECO:0000313" key="6">
    <source>
        <dbReference type="Proteomes" id="UP000326364"/>
    </source>
</evidence>